<keyword evidence="8" id="KW-0239">DNA-directed DNA polymerase</keyword>
<evidence type="ECO:0000256" key="2">
    <source>
        <dbReference type="ARBA" id="ARBA00022723"/>
    </source>
</evidence>
<keyword evidence="9" id="KW-0233">DNA recombination</keyword>
<evidence type="ECO:0000313" key="14">
    <source>
        <dbReference type="Proteomes" id="UP001153954"/>
    </source>
</evidence>
<keyword evidence="5" id="KW-0460">Magnesium</keyword>
<proteinExistence type="predicted"/>
<keyword evidence="1" id="KW-0540">Nuclease</keyword>
<protein>
    <recommendedName>
        <fullName evidence="12">Reverse transcriptase Ty1/copia-type domain-containing protein</fullName>
    </recommendedName>
</protein>
<dbReference type="AlphaFoldDB" id="A0AAU9UWX7"/>
<evidence type="ECO:0000256" key="9">
    <source>
        <dbReference type="ARBA" id="ARBA00023172"/>
    </source>
</evidence>
<evidence type="ECO:0000313" key="13">
    <source>
        <dbReference type="EMBL" id="CAH2103617.1"/>
    </source>
</evidence>
<dbReference type="GO" id="GO:0046872">
    <property type="term" value="F:metal ion binding"/>
    <property type="evidence" value="ECO:0007669"/>
    <property type="project" value="UniProtKB-KW"/>
</dbReference>
<keyword evidence="3" id="KW-0255">Endonuclease</keyword>
<dbReference type="InterPro" id="IPR039537">
    <property type="entry name" value="Retrotran_Ty1/copia-like"/>
</dbReference>
<dbReference type="GO" id="GO:0003964">
    <property type="term" value="F:RNA-directed DNA polymerase activity"/>
    <property type="evidence" value="ECO:0007669"/>
    <property type="project" value="UniProtKB-KW"/>
</dbReference>
<evidence type="ECO:0000256" key="6">
    <source>
        <dbReference type="ARBA" id="ARBA00022908"/>
    </source>
</evidence>
<keyword evidence="8" id="KW-0548">Nucleotidyltransferase</keyword>
<feature type="compositionally biased region" description="Polar residues" evidence="11">
    <location>
        <begin position="44"/>
        <end position="66"/>
    </location>
</feature>
<dbReference type="SUPFAM" id="SSF53098">
    <property type="entry name" value="Ribonuclease H-like"/>
    <property type="match status" value="1"/>
</dbReference>
<evidence type="ECO:0000256" key="3">
    <source>
        <dbReference type="ARBA" id="ARBA00022759"/>
    </source>
</evidence>
<dbReference type="Pfam" id="PF07727">
    <property type="entry name" value="RVT_2"/>
    <property type="match status" value="1"/>
</dbReference>
<sequence length="206" mass="23282">MNRTLVEKARCMLFHANLQKKLWAEAVGTAAYILNRSPNKALNVSSTNYEDSQVKSQSAGSHSSSVPVPKEVPLSEVENLMPSDKETTGDYVTNDNCHQDSSECETDKGNLDETYVPLRYVNSQYQQNITLRPRNKTKRNNTVTEYAQRKGTDYEEVFSTVVKYSTIRYLISLAARLGLEIDQLDVVSAFLQGDIDVDIYMKQPEL</sequence>
<feature type="region of interest" description="Disordered" evidence="11">
    <location>
        <begin position="44"/>
        <end position="73"/>
    </location>
</feature>
<evidence type="ECO:0000256" key="10">
    <source>
        <dbReference type="ARBA" id="ARBA00023268"/>
    </source>
</evidence>
<evidence type="ECO:0000259" key="12">
    <source>
        <dbReference type="Pfam" id="PF07727"/>
    </source>
</evidence>
<dbReference type="GO" id="GO:0003676">
    <property type="term" value="F:nucleic acid binding"/>
    <property type="evidence" value="ECO:0007669"/>
    <property type="project" value="InterPro"/>
</dbReference>
<keyword evidence="8" id="KW-0808">Transferase</keyword>
<keyword evidence="2" id="KW-0479">Metal-binding</keyword>
<dbReference type="GO" id="GO:0016787">
    <property type="term" value="F:hydrolase activity"/>
    <property type="evidence" value="ECO:0007669"/>
    <property type="project" value="UniProtKB-KW"/>
</dbReference>
<reference evidence="13" key="1">
    <citation type="submission" date="2022-03" db="EMBL/GenBank/DDBJ databases">
        <authorList>
            <person name="Tunstrom K."/>
        </authorList>
    </citation>
    <scope>NUCLEOTIDE SEQUENCE</scope>
</reference>
<evidence type="ECO:0000256" key="5">
    <source>
        <dbReference type="ARBA" id="ARBA00022842"/>
    </source>
</evidence>
<dbReference type="PANTHER" id="PTHR42648:SF11">
    <property type="entry name" value="TRANSPOSON TY4-P GAG-POL POLYPROTEIN"/>
    <property type="match status" value="1"/>
</dbReference>
<evidence type="ECO:0000256" key="4">
    <source>
        <dbReference type="ARBA" id="ARBA00022801"/>
    </source>
</evidence>
<dbReference type="GO" id="GO:0003887">
    <property type="term" value="F:DNA-directed DNA polymerase activity"/>
    <property type="evidence" value="ECO:0007669"/>
    <property type="project" value="UniProtKB-KW"/>
</dbReference>
<accession>A0AAU9UWX7</accession>
<dbReference type="InterPro" id="IPR036397">
    <property type="entry name" value="RNaseH_sf"/>
</dbReference>
<evidence type="ECO:0000256" key="11">
    <source>
        <dbReference type="SAM" id="MobiDB-lite"/>
    </source>
</evidence>
<dbReference type="GO" id="GO:0006310">
    <property type="term" value="P:DNA recombination"/>
    <property type="evidence" value="ECO:0007669"/>
    <property type="project" value="UniProtKB-KW"/>
</dbReference>
<keyword evidence="14" id="KW-1185">Reference proteome</keyword>
<dbReference type="EMBL" id="CAKOGL010000026">
    <property type="protein sequence ID" value="CAH2103617.1"/>
    <property type="molecule type" value="Genomic_DNA"/>
</dbReference>
<dbReference type="Proteomes" id="UP001153954">
    <property type="component" value="Unassembled WGS sequence"/>
</dbReference>
<keyword evidence="6" id="KW-0229">DNA integration</keyword>
<name>A0AAU9UWX7_EUPED</name>
<evidence type="ECO:0000256" key="1">
    <source>
        <dbReference type="ARBA" id="ARBA00022722"/>
    </source>
</evidence>
<dbReference type="GO" id="GO:0004519">
    <property type="term" value="F:endonuclease activity"/>
    <property type="evidence" value="ECO:0007669"/>
    <property type="project" value="UniProtKB-KW"/>
</dbReference>
<keyword evidence="10" id="KW-0511">Multifunctional enzyme</keyword>
<feature type="domain" description="Reverse transcriptase Ty1/copia-type" evidence="12">
    <location>
        <begin position="117"/>
        <end position="204"/>
    </location>
</feature>
<keyword evidence="4" id="KW-0378">Hydrolase</keyword>
<dbReference type="InterPro" id="IPR013103">
    <property type="entry name" value="RVT_2"/>
</dbReference>
<gene>
    <name evidence="13" type="ORF">EEDITHA_LOCUS18099</name>
</gene>
<dbReference type="PANTHER" id="PTHR42648">
    <property type="entry name" value="TRANSPOSASE, PUTATIVE-RELATED"/>
    <property type="match status" value="1"/>
</dbReference>
<evidence type="ECO:0000256" key="8">
    <source>
        <dbReference type="ARBA" id="ARBA00022932"/>
    </source>
</evidence>
<dbReference type="Gene3D" id="3.30.420.10">
    <property type="entry name" value="Ribonuclease H-like superfamily/Ribonuclease H"/>
    <property type="match status" value="1"/>
</dbReference>
<dbReference type="InterPro" id="IPR012337">
    <property type="entry name" value="RNaseH-like_sf"/>
</dbReference>
<keyword evidence="7" id="KW-0695">RNA-directed DNA polymerase</keyword>
<organism evidence="13 14">
    <name type="scientific">Euphydryas editha</name>
    <name type="common">Edith's checkerspot</name>
    <dbReference type="NCBI Taxonomy" id="104508"/>
    <lineage>
        <taxon>Eukaryota</taxon>
        <taxon>Metazoa</taxon>
        <taxon>Ecdysozoa</taxon>
        <taxon>Arthropoda</taxon>
        <taxon>Hexapoda</taxon>
        <taxon>Insecta</taxon>
        <taxon>Pterygota</taxon>
        <taxon>Neoptera</taxon>
        <taxon>Endopterygota</taxon>
        <taxon>Lepidoptera</taxon>
        <taxon>Glossata</taxon>
        <taxon>Ditrysia</taxon>
        <taxon>Papilionoidea</taxon>
        <taxon>Nymphalidae</taxon>
        <taxon>Nymphalinae</taxon>
        <taxon>Euphydryas</taxon>
    </lineage>
</organism>
<dbReference type="GO" id="GO:0015074">
    <property type="term" value="P:DNA integration"/>
    <property type="evidence" value="ECO:0007669"/>
    <property type="project" value="UniProtKB-KW"/>
</dbReference>
<comment type="caution">
    <text evidence="13">The sequence shown here is derived from an EMBL/GenBank/DDBJ whole genome shotgun (WGS) entry which is preliminary data.</text>
</comment>
<evidence type="ECO:0000256" key="7">
    <source>
        <dbReference type="ARBA" id="ARBA00022918"/>
    </source>
</evidence>